<dbReference type="OrthoDB" id="5557926at2759"/>
<organism evidence="2 3">
    <name type="scientific">Coemansia interrupta</name>
    <dbReference type="NCBI Taxonomy" id="1126814"/>
    <lineage>
        <taxon>Eukaryota</taxon>
        <taxon>Fungi</taxon>
        <taxon>Fungi incertae sedis</taxon>
        <taxon>Zoopagomycota</taxon>
        <taxon>Kickxellomycotina</taxon>
        <taxon>Kickxellomycetes</taxon>
        <taxon>Kickxellales</taxon>
        <taxon>Kickxellaceae</taxon>
        <taxon>Coemansia</taxon>
    </lineage>
</organism>
<protein>
    <submittedName>
        <fullName evidence="2">Uncharacterized protein</fullName>
    </submittedName>
</protein>
<feature type="region of interest" description="Disordered" evidence="1">
    <location>
        <begin position="42"/>
        <end position="75"/>
    </location>
</feature>
<name>A0A9W8H0V7_9FUNG</name>
<dbReference type="Proteomes" id="UP001140172">
    <property type="component" value="Unassembled WGS sequence"/>
</dbReference>
<proteinExistence type="predicted"/>
<sequence length="262" mass="27069">MELQDSTFEIQNTAVLAFPDTTRVAGYRAALGLWTHLTAPGEPTTTTSTHYASPASQTLTAPASPLPPAPSSDHPTLLFSTPSLLPTATFCFVTGLPAAEYVADLADQLVSVLEAHGVRRLVVPAAVNLVGMRDAEHLWTWGAAPGGVSARGALEEGVRVDDAFLSAVCNMAEVAEMEVVALVHGDKRPSGSSGRQRTTFGSEYVDQWDAQVVGALANAVAAVVPGMPMASASAAAAAAVQAEVTRTCHDVDSSAKGLAVYA</sequence>
<dbReference type="AlphaFoldDB" id="A0A9W8H0V7"/>
<evidence type="ECO:0000313" key="2">
    <source>
        <dbReference type="EMBL" id="KAJ2776247.1"/>
    </source>
</evidence>
<evidence type="ECO:0000313" key="3">
    <source>
        <dbReference type="Proteomes" id="UP001140172"/>
    </source>
</evidence>
<reference evidence="2" key="1">
    <citation type="submission" date="2022-07" db="EMBL/GenBank/DDBJ databases">
        <title>Phylogenomic reconstructions and comparative analyses of Kickxellomycotina fungi.</title>
        <authorList>
            <person name="Reynolds N.K."/>
            <person name="Stajich J.E."/>
            <person name="Barry K."/>
            <person name="Grigoriev I.V."/>
            <person name="Crous P."/>
            <person name="Smith M.E."/>
        </authorList>
    </citation>
    <scope>NUCLEOTIDE SEQUENCE</scope>
    <source>
        <strain evidence="2">BCRC 34489</strain>
    </source>
</reference>
<gene>
    <name evidence="2" type="ORF">GGI15_004898</name>
</gene>
<keyword evidence="3" id="KW-1185">Reference proteome</keyword>
<dbReference type="EMBL" id="JANBUM010000510">
    <property type="protein sequence ID" value="KAJ2776247.1"/>
    <property type="molecule type" value="Genomic_DNA"/>
</dbReference>
<comment type="caution">
    <text evidence="2">The sequence shown here is derived from an EMBL/GenBank/DDBJ whole genome shotgun (WGS) entry which is preliminary data.</text>
</comment>
<accession>A0A9W8H0V7</accession>
<evidence type="ECO:0000256" key="1">
    <source>
        <dbReference type="SAM" id="MobiDB-lite"/>
    </source>
</evidence>